<dbReference type="InterPro" id="IPR036638">
    <property type="entry name" value="HLH_DNA-bd_sf"/>
</dbReference>
<evidence type="ECO:0000256" key="8">
    <source>
        <dbReference type="ARBA" id="ARBA00042952"/>
    </source>
</evidence>
<keyword evidence="5" id="KW-0539">Nucleus</keyword>
<evidence type="ECO:0000256" key="9">
    <source>
        <dbReference type="ARBA" id="ARBA00043118"/>
    </source>
</evidence>
<comment type="subunit">
    <text evidence="6">Heterodimer with other HLH proteins.</text>
</comment>
<dbReference type="Ensembl" id="ENSSTUT00000060882.1">
    <property type="protein sequence ID" value="ENSSTUP00000058016.1"/>
    <property type="gene ID" value="ENSSTUG00000024839.1"/>
</dbReference>
<dbReference type="GO" id="GO:0030154">
    <property type="term" value="P:cell differentiation"/>
    <property type="evidence" value="ECO:0007669"/>
    <property type="project" value="TreeGrafter"/>
</dbReference>
<dbReference type="Gene3D" id="4.10.280.10">
    <property type="entry name" value="Helix-loop-helix DNA-binding domain"/>
    <property type="match status" value="1"/>
</dbReference>
<name>A0A674AI69_SALTR</name>
<feature type="domain" description="BHLH" evidence="11">
    <location>
        <begin position="29"/>
        <end position="81"/>
    </location>
</feature>
<dbReference type="GO" id="GO:0046983">
    <property type="term" value="F:protein dimerization activity"/>
    <property type="evidence" value="ECO:0007669"/>
    <property type="project" value="InterPro"/>
</dbReference>
<dbReference type="PROSITE" id="PS50888">
    <property type="entry name" value="BHLH"/>
    <property type="match status" value="1"/>
</dbReference>
<evidence type="ECO:0000256" key="7">
    <source>
        <dbReference type="ARBA" id="ARBA00040558"/>
    </source>
</evidence>
<evidence type="ECO:0000256" key="1">
    <source>
        <dbReference type="ARBA" id="ARBA00004123"/>
    </source>
</evidence>
<dbReference type="PANTHER" id="PTHR11723:SF6">
    <property type="entry name" value="DNA-BINDING PROTEIN INHIBITOR ID-4"/>
    <property type="match status" value="1"/>
</dbReference>
<dbReference type="GO" id="GO:0000122">
    <property type="term" value="P:negative regulation of transcription by RNA polymerase II"/>
    <property type="evidence" value="ECO:0007669"/>
    <property type="project" value="InterPro"/>
</dbReference>
<dbReference type="Proteomes" id="UP000472277">
    <property type="component" value="Unassembled WGS sequence"/>
</dbReference>
<evidence type="ECO:0000256" key="2">
    <source>
        <dbReference type="ARBA" id="ARBA00022491"/>
    </source>
</evidence>
<dbReference type="GeneTree" id="ENSGT00940000162435"/>
<dbReference type="Pfam" id="PF00010">
    <property type="entry name" value="HLH"/>
    <property type="match status" value="1"/>
</dbReference>
<dbReference type="PANTHER" id="PTHR11723">
    <property type="entry name" value="DNA-BINDING PROTEIN INHIBITOR"/>
    <property type="match status" value="1"/>
</dbReference>
<dbReference type="InParanoid" id="A0A674AI69"/>
<dbReference type="AlphaFoldDB" id="A0A674AI69"/>
<keyword evidence="13" id="KW-1185">Reference proteome</keyword>
<keyword evidence="2" id="KW-0678">Repressor</keyword>
<feature type="compositionally biased region" description="Polar residues" evidence="10">
    <location>
        <begin position="142"/>
        <end position="155"/>
    </location>
</feature>
<reference evidence="12" key="2">
    <citation type="submission" date="2025-09" db="UniProtKB">
        <authorList>
            <consortium name="Ensembl"/>
        </authorList>
    </citation>
    <scope>IDENTIFICATION</scope>
</reference>
<dbReference type="FunFam" id="4.10.280.10:FF:000048">
    <property type="entry name" value="DNA-binding protein inhibitor ID-4"/>
    <property type="match status" value="1"/>
</dbReference>
<evidence type="ECO:0000256" key="5">
    <source>
        <dbReference type="ARBA" id="ARBA00023242"/>
    </source>
</evidence>
<protein>
    <recommendedName>
        <fullName evidence="7">DNA-binding protein inhibitor ID-4</fullName>
    </recommendedName>
    <alternativeName>
        <fullName evidence="9">Inhibitor of DNA binding 4</fullName>
    </alternativeName>
    <alternativeName>
        <fullName evidence="8">Inhibitor of differentiation 4</fullName>
    </alternativeName>
</protein>
<sequence>MKAKKETSICSSNELSLRFLSDHSLNIARSRLHKEEEQLCVQDDMNHCYSRLKRLVPTIPQDKKVSKVEILQHVIDYILDLQLALETHPSLLKQQTGTCPPSPASNRTPLTVLNTDRQVCRAVSVRRAELRAEQGRAAPAHSQHSLSLQPGNLSQPHKALSHRMIPTSPCWRTYYWQIQTYL</sequence>
<comment type="subcellular location">
    <subcellularLocation>
        <location evidence="1">Nucleus</location>
    </subcellularLocation>
</comment>
<evidence type="ECO:0000256" key="3">
    <source>
        <dbReference type="ARBA" id="ARBA00023015"/>
    </source>
</evidence>
<dbReference type="SUPFAM" id="SSF47459">
    <property type="entry name" value="HLH, helix-loop-helix DNA-binding domain"/>
    <property type="match status" value="1"/>
</dbReference>
<evidence type="ECO:0000256" key="4">
    <source>
        <dbReference type="ARBA" id="ARBA00023163"/>
    </source>
</evidence>
<dbReference type="GO" id="GO:0005737">
    <property type="term" value="C:cytoplasm"/>
    <property type="evidence" value="ECO:0007669"/>
    <property type="project" value="InterPro"/>
</dbReference>
<dbReference type="InterPro" id="IPR011598">
    <property type="entry name" value="bHLH_dom"/>
</dbReference>
<evidence type="ECO:0000313" key="13">
    <source>
        <dbReference type="Proteomes" id="UP000472277"/>
    </source>
</evidence>
<feature type="region of interest" description="Disordered" evidence="10">
    <location>
        <begin position="131"/>
        <end position="155"/>
    </location>
</feature>
<dbReference type="InterPro" id="IPR026052">
    <property type="entry name" value="DNA-bd_prot-inh"/>
</dbReference>
<organism evidence="12 13">
    <name type="scientific">Salmo trutta</name>
    <name type="common">Brown trout</name>
    <dbReference type="NCBI Taxonomy" id="8032"/>
    <lineage>
        <taxon>Eukaryota</taxon>
        <taxon>Metazoa</taxon>
        <taxon>Chordata</taxon>
        <taxon>Craniata</taxon>
        <taxon>Vertebrata</taxon>
        <taxon>Euteleostomi</taxon>
        <taxon>Actinopterygii</taxon>
        <taxon>Neopterygii</taxon>
        <taxon>Teleostei</taxon>
        <taxon>Protacanthopterygii</taxon>
        <taxon>Salmoniformes</taxon>
        <taxon>Salmonidae</taxon>
        <taxon>Salmoninae</taxon>
        <taxon>Salmo</taxon>
    </lineage>
</organism>
<reference evidence="12" key="1">
    <citation type="submission" date="2025-08" db="UniProtKB">
        <authorList>
            <consortium name="Ensembl"/>
        </authorList>
    </citation>
    <scope>IDENTIFICATION</scope>
</reference>
<gene>
    <name evidence="12" type="primary">ID4</name>
    <name evidence="12" type="synonym">LOC115189001</name>
</gene>
<dbReference type="GO" id="GO:0005634">
    <property type="term" value="C:nucleus"/>
    <property type="evidence" value="ECO:0007669"/>
    <property type="project" value="UniProtKB-SubCell"/>
</dbReference>
<evidence type="ECO:0000256" key="6">
    <source>
        <dbReference type="ARBA" id="ARBA00038627"/>
    </source>
</evidence>
<keyword evidence="3" id="KW-0805">Transcription regulation</keyword>
<dbReference type="GO" id="GO:0032922">
    <property type="term" value="P:circadian regulation of gene expression"/>
    <property type="evidence" value="ECO:0007669"/>
    <property type="project" value="TreeGrafter"/>
</dbReference>
<accession>A0A674AI69</accession>
<evidence type="ECO:0000313" key="12">
    <source>
        <dbReference type="Ensembl" id="ENSSTUP00000058016.1"/>
    </source>
</evidence>
<evidence type="ECO:0000256" key="10">
    <source>
        <dbReference type="SAM" id="MobiDB-lite"/>
    </source>
</evidence>
<evidence type="ECO:0000259" key="11">
    <source>
        <dbReference type="PROSITE" id="PS50888"/>
    </source>
</evidence>
<proteinExistence type="predicted"/>
<dbReference type="SMART" id="SM00353">
    <property type="entry name" value="HLH"/>
    <property type="match status" value="1"/>
</dbReference>
<keyword evidence="4" id="KW-0804">Transcription</keyword>
<dbReference type="FunCoup" id="A0A674AI69">
    <property type="interactions" value="320"/>
</dbReference>